<dbReference type="Pfam" id="PF12680">
    <property type="entry name" value="SnoaL_2"/>
    <property type="match status" value="1"/>
</dbReference>
<dbReference type="InterPro" id="IPR032710">
    <property type="entry name" value="NTF2-like_dom_sf"/>
</dbReference>
<evidence type="ECO:0000313" key="3">
    <source>
        <dbReference type="Proteomes" id="UP001180536"/>
    </source>
</evidence>
<protein>
    <submittedName>
        <fullName evidence="2">SnoaL-like aldol condensation-catalyzing enzyme</fullName>
    </submittedName>
</protein>
<dbReference type="Gene3D" id="3.10.450.50">
    <property type="match status" value="1"/>
</dbReference>
<dbReference type="EMBL" id="JAVDXQ010000008">
    <property type="protein sequence ID" value="MDR7299473.1"/>
    <property type="molecule type" value="Genomic_DNA"/>
</dbReference>
<organism evidence="2 3">
    <name type="scientific">Pelomonas aquatica</name>
    <dbReference type="NCBI Taxonomy" id="431058"/>
    <lineage>
        <taxon>Bacteria</taxon>
        <taxon>Pseudomonadati</taxon>
        <taxon>Pseudomonadota</taxon>
        <taxon>Betaproteobacteria</taxon>
        <taxon>Burkholderiales</taxon>
        <taxon>Sphaerotilaceae</taxon>
        <taxon>Roseateles</taxon>
    </lineage>
</organism>
<sequence>MTTPDHPFHLADASSTAGTQQQANKELVLKMMSLLVNPDTAEQVRPLLTESYIQHNPNIASGVDSIIAFTRTPEAARARQNMRPASAPPVLIAEGDKVVMMLVRELPDPQDPSRTYNSYWFDMWRVEDGKLAEHWDGALKETR</sequence>
<feature type="domain" description="SnoaL-like" evidence="1">
    <location>
        <begin position="35"/>
        <end position="134"/>
    </location>
</feature>
<gene>
    <name evidence="2" type="ORF">J2X16_004843</name>
</gene>
<comment type="caution">
    <text evidence="2">The sequence shown here is derived from an EMBL/GenBank/DDBJ whole genome shotgun (WGS) entry which is preliminary data.</text>
</comment>
<evidence type="ECO:0000313" key="2">
    <source>
        <dbReference type="EMBL" id="MDR7299473.1"/>
    </source>
</evidence>
<keyword evidence="3" id="KW-1185">Reference proteome</keyword>
<proteinExistence type="predicted"/>
<reference evidence="2 3" key="1">
    <citation type="submission" date="2023-07" db="EMBL/GenBank/DDBJ databases">
        <title>Sorghum-associated microbial communities from plants grown in Nebraska, USA.</title>
        <authorList>
            <person name="Schachtman D."/>
        </authorList>
    </citation>
    <scope>NUCLEOTIDE SEQUENCE [LARGE SCALE GENOMIC DNA]</scope>
    <source>
        <strain evidence="2 3">BE310</strain>
    </source>
</reference>
<dbReference type="RefSeq" id="WP_056877419.1">
    <property type="nucleotide sequence ID" value="NZ_JAVDXQ010000008.1"/>
</dbReference>
<name>A0ABU1ZFW5_9BURK</name>
<evidence type="ECO:0000259" key="1">
    <source>
        <dbReference type="Pfam" id="PF12680"/>
    </source>
</evidence>
<accession>A0ABU1ZFW5</accession>
<dbReference type="Proteomes" id="UP001180536">
    <property type="component" value="Unassembled WGS sequence"/>
</dbReference>
<dbReference type="InterPro" id="IPR037401">
    <property type="entry name" value="SnoaL-like"/>
</dbReference>
<dbReference type="SUPFAM" id="SSF54427">
    <property type="entry name" value="NTF2-like"/>
    <property type="match status" value="1"/>
</dbReference>